<keyword evidence="2" id="KW-0732">Signal</keyword>
<evidence type="ECO:0000313" key="4">
    <source>
        <dbReference type="Proteomes" id="UP001302429"/>
    </source>
</evidence>
<dbReference type="RefSeq" id="WP_317080100.1">
    <property type="nucleotide sequence ID" value="NZ_CP136594.1"/>
</dbReference>
<accession>A0AA97F3Y4</accession>
<protein>
    <submittedName>
        <fullName evidence="3">Uncharacterized protein</fullName>
    </submittedName>
</protein>
<proteinExistence type="predicted"/>
<organism evidence="3 4">
    <name type="scientific">Alterisphingorhabdus coralli</name>
    <dbReference type="NCBI Taxonomy" id="3071408"/>
    <lineage>
        <taxon>Bacteria</taxon>
        <taxon>Pseudomonadati</taxon>
        <taxon>Pseudomonadota</taxon>
        <taxon>Alphaproteobacteria</taxon>
        <taxon>Sphingomonadales</taxon>
        <taxon>Sphingomonadaceae</taxon>
        <taxon>Alterisphingorhabdus (ex Yan et al. 2024)</taxon>
    </lineage>
</organism>
<dbReference type="Proteomes" id="UP001302429">
    <property type="component" value="Chromosome"/>
</dbReference>
<feature type="chain" id="PRO_5041648013" evidence="2">
    <location>
        <begin position="30"/>
        <end position="114"/>
    </location>
</feature>
<reference evidence="3 4" key="1">
    <citation type="submission" date="2023-10" db="EMBL/GenBank/DDBJ databases">
        <title>Complete genome sequence of a Sphingomonadaceae bacterium.</title>
        <authorList>
            <person name="Yan C."/>
        </authorList>
    </citation>
    <scope>NUCLEOTIDE SEQUENCE [LARGE SCALE GENOMIC DNA]</scope>
    <source>
        <strain evidence="3 4">SCSIO 66989</strain>
    </source>
</reference>
<feature type="compositionally biased region" description="Basic and acidic residues" evidence="1">
    <location>
        <begin position="97"/>
        <end position="107"/>
    </location>
</feature>
<dbReference type="AlphaFoldDB" id="A0AA97F3Y4"/>
<feature type="region of interest" description="Disordered" evidence="1">
    <location>
        <begin position="55"/>
        <end position="114"/>
    </location>
</feature>
<dbReference type="EMBL" id="CP136594">
    <property type="protein sequence ID" value="WOE73874.1"/>
    <property type="molecule type" value="Genomic_DNA"/>
</dbReference>
<evidence type="ECO:0000256" key="1">
    <source>
        <dbReference type="SAM" id="MobiDB-lite"/>
    </source>
</evidence>
<name>A0AA97F3Y4_9SPHN</name>
<gene>
    <name evidence="3" type="ORF">RB602_08330</name>
</gene>
<feature type="signal peptide" evidence="2">
    <location>
        <begin position="1"/>
        <end position="29"/>
    </location>
</feature>
<evidence type="ECO:0000256" key="2">
    <source>
        <dbReference type="SAM" id="SignalP"/>
    </source>
</evidence>
<keyword evidence="4" id="KW-1185">Reference proteome</keyword>
<evidence type="ECO:0000313" key="3">
    <source>
        <dbReference type="EMBL" id="WOE73874.1"/>
    </source>
</evidence>
<sequence>MQFQARKIGACVAVLAALAQFAVSQPAIACDMHGDFGFNRLNPFLAMRHRAMETPIPNLDDSALTEEDSDRETVTRPDTDAQEVQAADRNNAVSNPDDAKKEAESAAKKGTGQS</sequence>
<dbReference type="KEGG" id="acoa:RB602_08330"/>